<name>A0A367JL32_RHIAZ</name>
<reference evidence="8 9" key="1">
    <citation type="journal article" date="2018" name="G3 (Bethesda)">
        <title>Phylogenetic and Phylogenomic Definition of Rhizopus Species.</title>
        <authorList>
            <person name="Gryganskyi A.P."/>
            <person name="Golan J."/>
            <person name="Dolatabadi S."/>
            <person name="Mondo S."/>
            <person name="Robb S."/>
            <person name="Idnurm A."/>
            <person name="Muszewska A."/>
            <person name="Steczkiewicz K."/>
            <person name="Masonjones S."/>
            <person name="Liao H.L."/>
            <person name="Gajdeczka M.T."/>
            <person name="Anike F."/>
            <person name="Vuek A."/>
            <person name="Anishchenko I.M."/>
            <person name="Voigt K."/>
            <person name="de Hoog G.S."/>
            <person name="Smith M.E."/>
            <person name="Heitman J."/>
            <person name="Vilgalys R."/>
            <person name="Stajich J.E."/>
        </authorList>
    </citation>
    <scope>NUCLEOTIDE SEQUENCE [LARGE SCALE GENOMIC DNA]</scope>
    <source>
        <strain evidence="8 9">CBS 357.93</strain>
    </source>
</reference>
<dbReference type="GO" id="GO:0070475">
    <property type="term" value="P:rRNA base methylation"/>
    <property type="evidence" value="ECO:0007669"/>
    <property type="project" value="TreeGrafter"/>
</dbReference>
<evidence type="ECO:0000256" key="1">
    <source>
        <dbReference type="ARBA" id="ARBA00022603"/>
    </source>
</evidence>
<evidence type="ECO:0000256" key="2">
    <source>
        <dbReference type="ARBA" id="ARBA00022679"/>
    </source>
</evidence>
<keyword evidence="9" id="KW-1185">Reference proteome</keyword>
<dbReference type="PRINTS" id="PR02008">
    <property type="entry name" value="RCMTFAMILY"/>
</dbReference>
<evidence type="ECO:0000259" key="7">
    <source>
        <dbReference type="PROSITE" id="PS51686"/>
    </source>
</evidence>
<protein>
    <recommendedName>
        <fullName evidence="7">SAM-dependent MTase RsmB/NOP-type domain-containing protein</fullName>
    </recommendedName>
</protein>
<dbReference type="Pfam" id="PF01189">
    <property type="entry name" value="Methyltr_RsmB-F"/>
    <property type="match status" value="1"/>
</dbReference>
<dbReference type="GO" id="GO:0003723">
    <property type="term" value="F:RNA binding"/>
    <property type="evidence" value="ECO:0007669"/>
    <property type="project" value="UniProtKB-UniRule"/>
</dbReference>
<comment type="similarity">
    <text evidence="5">Belongs to the class I-like SAM-binding methyltransferase superfamily. RsmB/NOP family.</text>
</comment>
<comment type="caution">
    <text evidence="5">Lacks conserved residue(s) required for the propagation of feature annotation.</text>
</comment>
<feature type="region of interest" description="Disordered" evidence="6">
    <location>
        <begin position="135"/>
        <end position="175"/>
    </location>
</feature>
<dbReference type="OrthoDB" id="435282at2759"/>
<feature type="binding site" evidence="5">
    <location>
        <position position="35"/>
    </location>
    <ligand>
        <name>S-adenosyl-L-methionine</name>
        <dbReference type="ChEBI" id="CHEBI:59789"/>
    </ligand>
</feature>
<dbReference type="InterPro" id="IPR049560">
    <property type="entry name" value="MeTrfase_RsmB-F_NOP2_cat"/>
</dbReference>
<dbReference type="InterPro" id="IPR023267">
    <property type="entry name" value="RCMT"/>
</dbReference>
<dbReference type="EMBL" id="PJQL01001087">
    <property type="protein sequence ID" value="RCH90660.1"/>
    <property type="molecule type" value="Genomic_DNA"/>
</dbReference>
<dbReference type="SUPFAM" id="SSF53335">
    <property type="entry name" value="S-adenosyl-L-methionine-dependent methyltransferases"/>
    <property type="match status" value="1"/>
</dbReference>
<evidence type="ECO:0000313" key="8">
    <source>
        <dbReference type="EMBL" id="RCH90660.1"/>
    </source>
</evidence>
<comment type="caution">
    <text evidence="8">The sequence shown here is derived from an EMBL/GenBank/DDBJ whole genome shotgun (WGS) entry which is preliminary data.</text>
</comment>
<dbReference type="InterPro" id="IPR029063">
    <property type="entry name" value="SAM-dependent_MTases_sf"/>
</dbReference>
<gene>
    <name evidence="8" type="ORF">CU097_000379</name>
</gene>
<dbReference type="Proteomes" id="UP000252139">
    <property type="component" value="Unassembled WGS sequence"/>
</dbReference>
<dbReference type="GO" id="GO:0005730">
    <property type="term" value="C:nucleolus"/>
    <property type="evidence" value="ECO:0007669"/>
    <property type="project" value="TreeGrafter"/>
</dbReference>
<feature type="non-terminal residue" evidence="8">
    <location>
        <position position="1"/>
    </location>
</feature>
<dbReference type="GO" id="GO:0008173">
    <property type="term" value="F:RNA methyltransferase activity"/>
    <property type="evidence" value="ECO:0007669"/>
    <property type="project" value="InterPro"/>
</dbReference>
<feature type="compositionally biased region" description="Basic residues" evidence="6">
    <location>
        <begin position="158"/>
        <end position="175"/>
    </location>
</feature>
<evidence type="ECO:0000313" key="9">
    <source>
        <dbReference type="Proteomes" id="UP000252139"/>
    </source>
</evidence>
<dbReference type="PANTHER" id="PTHR22807">
    <property type="entry name" value="NOP2 YEAST -RELATED NOL1/NOP2/FMU SUN DOMAIN-CONTAINING"/>
    <property type="match status" value="1"/>
</dbReference>
<feature type="domain" description="SAM-dependent MTase RsmB/NOP-type" evidence="7">
    <location>
        <begin position="1"/>
        <end position="155"/>
    </location>
</feature>
<dbReference type="AlphaFoldDB" id="A0A367JL32"/>
<proteinExistence type="inferred from homology"/>
<accession>A0A367JL32</accession>
<keyword evidence="1 5" id="KW-0489">Methyltransferase</keyword>
<dbReference type="PANTHER" id="PTHR22807:SF4">
    <property type="entry name" value="28S RRNA (CYTOSINE-C(5))-METHYLTRANSFERASE"/>
    <property type="match status" value="1"/>
</dbReference>
<feature type="active site" description="Nucleophile" evidence="5">
    <location>
        <position position="100"/>
    </location>
</feature>
<organism evidence="8 9">
    <name type="scientific">Rhizopus azygosporus</name>
    <name type="common">Rhizopus microsporus var. azygosporus</name>
    <dbReference type="NCBI Taxonomy" id="86630"/>
    <lineage>
        <taxon>Eukaryota</taxon>
        <taxon>Fungi</taxon>
        <taxon>Fungi incertae sedis</taxon>
        <taxon>Mucoromycota</taxon>
        <taxon>Mucoromycotina</taxon>
        <taxon>Mucoromycetes</taxon>
        <taxon>Mucorales</taxon>
        <taxon>Mucorineae</taxon>
        <taxon>Rhizopodaceae</taxon>
        <taxon>Rhizopus</taxon>
    </lineage>
</organism>
<dbReference type="InterPro" id="IPR001678">
    <property type="entry name" value="MeTrfase_RsmB-F_NOP2_dom"/>
</dbReference>
<dbReference type="STRING" id="86630.A0A367JL32"/>
<evidence type="ECO:0000256" key="5">
    <source>
        <dbReference type="PROSITE-ProRule" id="PRU01023"/>
    </source>
</evidence>
<evidence type="ECO:0000256" key="3">
    <source>
        <dbReference type="ARBA" id="ARBA00022691"/>
    </source>
</evidence>
<dbReference type="Gene3D" id="3.40.50.150">
    <property type="entry name" value="Vaccinia Virus protein VP39"/>
    <property type="match status" value="1"/>
</dbReference>
<dbReference type="PROSITE" id="PS51686">
    <property type="entry name" value="SAM_MT_RSMB_NOP"/>
    <property type="match status" value="1"/>
</dbReference>
<keyword evidence="2 5" id="KW-0808">Transferase</keyword>
<evidence type="ECO:0000256" key="4">
    <source>
        <dbReference type="ARBA" id="ARBA00022884"/>
    </source>
</evidence>
<evidence type="ECO:0000256" key="6">
    <source>
        <dbReference type="SAM" id="MobiDB-lite"/>
    </source>
</evidence>
<sequence>GKQDVKVNITPIHGSFLEADPNDPQYSQVEYLLLDPSCSGSGIISRLDHLVDDEDENEGSSDKNGSTQEERLKNLSEFQISVIEHALKFPNAKRVVYSTCSVHAEENEHVVKTVLKNNPEFELASRDTVLPTWHRRGMPKEMDGDEDKVETVQEAKPNKKKKKNNKKKKTALTVE</sequence>
<keyword evidence="3 5" id="KW-0949">S-adenosyl-L-methionine</keyword>
<keyword evidence="4 5" id="KW-0694">RNA-binding</keyword>